<evidence type="ECO:0000256" key="1">
    <source>
        <dbReference type="ARBA" id="ARBA00001554"/>
    </source>
</evidence>
<dbReference type="Pfam" id="PF01329">
    <property type="entry name" value="Pterin_4a"/>
    <property type="match status" value="1"/>
</dbReference>
<evidence type="ECO:0000313" key="5">
    <source>
        <dbReference type="EMBL" id="ACY24499.1"/>
    </source>
</evidence>
<name>D4N713_9CREN</name>
<dbReference type="GO" id="GO:0006729">
    <property type="term" value="P:tetrahydrobiopterin biosynthetic process"/>
    <property type="evidence" value="ECO:0007669"/>
    <property type="project" value="InterPro"/>
</dbReference>
<comment type="similarity">
    <text evidence="2">Belongs to the pterin-4-alpha-carbinolamine dehydratase family.</text>
</comment>
<dbReference type="SUPFAM" id="SSF55248">
    <property type="entry name" value="PCD-like"/>
    <property type="match status" value="1"/>
</dbReference>
<sequence>MKKKATIIINILLLVVITLIHVSISKETLGIQSENNTSVVLLKGSDIKHALDSVQNDTIPKYVELSASQLKEALTELPGWTIFDGKLHKTFTFKDFSTLFEFMYMVADASQKINHHPNMTSTWNTLTIDYDTWSLGHVISNLDVKAARNVERLYRENNYTDFNK</sequence>
<comment type="catalytic activity">
    <reaction evidence="1">
        <text>(4aS,6R)-4a-hydroxy-L-erythro-5,6,7,8-tetrahydrobiopterin = (6R)-L-erythro-6,7-dihydrobiopterin + H2O</text>
        <dbReference type="Rhea" id="RHEA:11920"/>
        <dbReference type="ChEBI" id="CHEBI:15377"/>
        <dbReference type="ChEBI" id="CHEBI:15642"/>
        <dbReference type="ChEBI" id="CHEBI:43120"/>
        <dbReference type="EC" id="4.2.1.96"/>
    </reaction>
</comment>
<dbReference type="PANTHER" id="PTHR12599:SF0">
    <property type="entry name" value="PTERIN-4-ALPHA-CARBINOLAMINE DEHYDRATASE"/>
    <property type="match status" value="1"/>
</dbReference>
<gene>
    <name evidence="5" type="ORF">57a5orf06</name>
</gene>
<evidence type="ECO:0000256" key="3">
    <source>
        <dbReference type="ARBA" id="ARBA00013252"/>
    </source>
</evidence>
<dbReference type="GO" id="GO:0008124">
    <property type="term" value="F:4-alpha-hydroxytetrahydrobiopterin dehydratase activity"/>
    <property type="evidence" value="ECO:0007669"/>
    <property type="project" value="UniProtKB-EC"/>
</dbReference>
<dbReference type="InterPro" id="IPR036428">
    <property type="entry name" value="PCD_sf"/>
</dbReference>
<dbReference type="EC" id="4.2.1.96" evidence="3"/>
<dbReference type="AlphaFoldDB" id="D4N713"/>
<protein>
    <recommendedName>
        <fullName evidence="3">4a-hydroxytetrahydrobiopterin dehydratase</fullName>
        <ecNumber evidence="3">4.2.1.96</ecNumber>
    </recommendedName>
</protein>
<dbReference type="InterPro" id="IPR001533">
    <property type="entry name" value="Pterin_deHydtase"/>
</dbReference>
<organism evidence="5">
    <name type="scientific">uncultured crenarchaeote 57a5</name>
    <dbReference type="NCBI Taxonomy" id="684058"/>
    <lineage>
        <taxon>Archaea</taxon>
        <taxon>Thermoproteota</taxon>
        <taxon>environmental samples</taxon>
    </lineage>
</organism>
<dbReference type="Gene3D" id="3.30.1360.20">
    <property type="entry name" value="Transcriptional coactivator/pterin dehydratase"/>
    <property type="match status" value="1"/>
</dbReference>
<keyword evidence="4" id="KW-0456">Lyase</keyword>
<evidence type="ECO:0000256" key="2">
    <source>
        <dbReference type="ARBA" id="ARBA00006472"/>
    </source>
</evidence>
<dbReference type="EMBL" id="GU059107">
    <property type="protein sequence ID" value="ACY24499.1"/>
    <property type="molecule type" value="Genomic_DNA"/>
</dbReference>
<reference evidence="5" key="1">
    <citation type="journal article" date="2010" name="Environ. Microbiol.">
        <title>Homologues of nitrite reductases in ammonia-oxidizing archaea: diversity and genomic context.</title>
        <authorList>
            <person name="Bartossek R."/>
            <person name="Nicol G.W."/>
            <person name="Lanzen A."/>
            <person name="Klenk H.P."/>
            <person name="Schleper C."/>
        </authorList>
    </citation>
    <scope>NUCLEOTIDE SEQUENCE</scope>
</reference>
<evidence type="ECO:0000256" key="4">
    <source>
        <dbReference type="ARBA" id="ARBA00023239"/>
    </source>
</evidence>
<dbReference type="PANTHER" id="PTHR12599">
    <property type="entry name" value="PTERIN-4-ALPHA-CARBINOLAMINE DEHYDRATASE"/>
    <property type="match status" value="1"/>
</dbReference>
<proteinExistence type="inferred from homology"/>
<accession>D4N713</accession>